<feature type="transmembrane region" description="Helical" evidence="8">
    <location>
        <begin position="102"/>
        <end position="121"/>
    </location>
</feature>
<dbReference type="PANTHER" id="PTHR31752">
    <property type="entry name" value="AUXIN EFFLUX CARRIER COMPONENT 1B-RELATED"/>
    <property type="match status" value="1"/>
</dbReference>
<dbReference type="Pfam" id="PF05212">
    <property type="entry name" value="DUF707"/>
    <property type="match status" value="1"/>
</dbReference>
<dbReference type="InterPro" id="IPR014024">
    <property type="entry name" value="Auxin_eff_plant"/>
</dbReference>
<evidence type="ECO:0000256" key="3">
    <source>
        <dbReference type="ARBA" id="ARBA00022448"/>
    </source>
</evidence>
<accession>A0A498IG54</accession>
<keyword evidence="4 8" id="KW-0812">Transmembrane</keyword>
<proteinExistence type="inferred from homology"/>
<keyword evidence="3 8" id="KW-0813">Transport</keyword>
<dbReference type="GO" id="GO:0010329">
    <property type="term" value="F:auxin efflux transmembrane transporter activity"/>
    <property type="evidence" value="ECO:0007669"/>
    <property type="project" value="TreeGrafter"/>
</dbReference>
<gene>
    <name evidence="10" type="ORF">DVH24_036909</name>
</gene>
<comment type="similarity">
    <text evidence="2 8">Belongs to the auxin efflux carrier (TC 2.A.69.1) family.</text>
</comment>
<feature type="transmembrane region" description="Helical" evidence="8">
    <location>
        <begin position="7"/>
        <end position="28"/>
    </location>
</feature>
<evidence type="ECO:0000256" key="7">
    <source>
        <dbReference type="ARBA" id="ARBA00023294"/>
    </source>
</evidence>
<sequence length="724" mass="81132">MIGWEDVYKVVAAMVPLYFALILGYGSVRWWGVFTPEQCGAINRFVCFFTLPLFTFEFTAHVDPYKWNYRFIGADAISKVIIVVVLVLWGKCSSKGSYSWSITSFSLCTLTNSLVVGVPLIKAMYGSSAVDLVVQSSVVQAIIWLTILLFVLEFRRTGSIDIVSSSTTVDTRVQSVDPQGKDVEAMEEITITTRPSFWYLMKAVWVKLGMNPNSYAVFIGIAWAFIANRWHIELPSIMEGSVLIMSKAGTGTAMFSMGIFMALQEKFVACGTSRTIIGMVLRFIAGPAAMAIGCIAVGLHGDVLRVAIIQAALPQSITSFIFAKEYGLHAEVLSTAVIFGMLVSLPVLIAYYAVLEFDADCLPSYFGVFLIPSYFVTLRADLRSGKLCFCSILPAASLLCILFLIVSAYISSDYRENQKKPYGSEPLPRGIVAKTSDLEMRPLWSAKKKPSVNLLKKKDANSSTSLFAMAVGIKQKDLVSKMVKKFLSSGFVVMLFHYDGIVDEWKEFQWSDQVIHVSAVSQTKWWFAKRFLHPDIVAEYSYIFLWDEDLGVDYFQPQRYISIVQKEGLEISQPALDYSKSEVHHQITTRLRGSVAHRRTYKSSNNGKGCYESSRAPPCTGWIEVMAPVFSRAAWRCVWYMIQGDRTKKVGVVDAEYIIHHGRPTLGGASDDQNNQGSSSSSSKSTGNDHRVDVRRESFNQMKVFRRKWERAVGNDKCWIDPYK</sequence>
<evidence type="ECO:0000256" key="5">
    <source>
        <dbReference type="ARBA" id="ARBA00022989"/>
    </source>
</evidence>
<keyword evidence="11" id="KW-1185">Reference proteome</keyword>
<evidence type="ECO:0000256" key="2">
    <source>
        <dbReference type="ARBA" id="ARBA00009177"/>
    </source>
</evidence>
<feature type="transmembrane region" description="Helical" evidence="8">
    <location>
        <begin position="275"/>
        <end position="298"/>
    </location>
</feature>
<evidence type="ECO:0000256" key="1">
    <source>
        <dbReference type="ARBA" id="ARBA00004141"/>
    </source>
</evidence>
<dbReference type="GO" id="GO:0005886">
    <property type="term" value="C:plasma membrane"/>
    <property type="evidence" value="ECO:0007669"/>
    <property type="project" value="TreeGrafter"/>
</dbReference>
<dbReference type="GO" id="GO:0009926">
    <property type="term" value="P:auxin polar transport"/>
    <property type="evidence" value="ECO:0007669"/>
    <property type="project" value="TreeGrafter"/>
</dbReference>
<dbReference type="STRING" id="3750.A0A498IG54"/>
<evidence type="ECO:0000313" key="11">
    <source>
        <dbReference type="Proteomes" id="UP000290289"/>
    </source>
</evidence>
<comment type="caution">
    <text evidence="10">The sequence shown here is derived from an EMBL/GenBank/DDBJ whole genome shotgun (WGS) entry which is preliminary data.</text>
</comment>
<feature type="region of interest" description="Disordered" evidence="9">
    <location>
        <begin position="663"/>
        <end position="695"/>
    </location>
</feature>
<keyword evidence="7 8" id="KW-0927">Auxin signaling pathway</keyword>
<feature type="transmembrane region" description="Helical" evidence="8">
    <location>
        <begin position="71"/>
        <end position="90"/>
    </location>
</feature>
<reference evidence="10 11" key="1">
    <citation type="submission" date="2018-10" db="EMBL/GenBank/DDBJ databases">
        <title>A high-quality apple genome assembly.</title>
        <authorList>
            <person name="Hu J."/>
        </authorList>
    </citation>
    <scope>NUCLEOTIDE SEQUENCE [LARGE SCALE GENOMIC DNA]</scope>
    <source>
        <strain evidence="11">cv. HFTH1</strain>
        <tissue evidence="10">Young leaf</tissue>
    </source>
</reference>
<protein>
    <recommendedName>
        <fullName evidence="8">Auxin efflux carrier component</fullName>
    </recommendedName>
</protein>
<feature type="transmembrane region" description="Helical" evidence="8">
    <location>
        <begin position="244"/>
        <end position="263"/>
    </location>
</feature>
<evidence type="ECO:0000313" key="10">
    <source>
        <dbReference type="EMBL" id="RXH82568.1"/>
    </source>
</evidence>
<dbReference type="InterPro" id="IPR051107">
    <property type="entry name" value="Auxin_Efflux_Carrier"/>
</dbReference>
<dbReference type="Pfam" id="PF03547">
    <property type="entry name" value="Mem_trans"/>
    <property type="match status" value="1"/>
</dbReference>
<feature type="transmembrane region" description="Helical" evidence="8">
    <location>
        <begin position="387"/>
        <end position="410"/>
    </location>
</feature>
<dbReference type="GO" id="GO:0005783">
    <property type="term" value="C:endoplasmic reticulum"/>
    <property type="evidence" value="ECO:0007669"/>
    <property type="project" value="TreeGrafter"/>
</dbReference>
<feature type="transmembrane region" description="Helical" evidence="8">
    <location>
        <begin position="330"/>
        <end position="352"/>
    </location>
</feature>
<keyword evidence="6 8" id="KW-0472">Membrane</keyword>
<dbReference type="Proteomes" id="UP000290289">
    <property type="component" value="Chromosome 12"/>
</dbReference>
<dbReference type="GO" id="GO:0009734">
    <property type="term" value="P:auxin-activated signaling pathway"/>
    <property type="evidence" value="ECO:0007669"/>
    <property type="project" value="UniProtKB-UniRule"/>
</dbReference>
<dbReference type="NCBIfam" id="TIGR00946">
    <property type="entry name" value="2a69"/>
    <property type="match status" value="1"/>
</dbReference>
<feature type="transmembrane region" description="Helical" evidence="8">
    <location>
        <begin position="364"/>
        <end position="380"/>
    </location>
</feature>
<name>A0A498IG54_MALDO</name>
<evidence type="ECO:0000256" key="4">
    <source>
        <dbReference type="ARBA" id="ARBA00022692"/>
    </source>
</evidence>
<evidence type="ECO:0000256" key="6">
    <source>
        <dbReference type="ARBA" id="ARBA00023136"/>
    </source>
</evidence>
<dbReference type="InterPro" id="IPR007877">
    <property type="entry name" value="DUF707"/>
</dbReference>
<dbReference type="InterPro" id="IPR004776">
    <property type="entry name" value="Mem_transp_PIN-like"/>
</dbReference>
<keyword evidence="5 8" id="KW-1133">Transmembrane helix</keyword>
<organism evidence="10 11">
    <name type="scientific">Malus domestica</name>
    <name type="common">Apple</name>
    <name type="synonym">Pyrus malus</name>
    <dbReference type="NCBI Taxonomy" id="3750"/>
    <lineage>
        <taxon>Eukaryota</taxon>
        <taxon>Viridiplantae</taxon>
        <taxon>Streptophyta</taxon>
        <taxon>Embryophyta</taxon>
        <taxon>Tracheophyta</taxon>
        <taxon>Spermatophyta</taxon>
        <taxon>Magnoliopsida</taxon>
        <taxon>eudicotyledons</taxon>
        <taxon>Gunneridae</taxon>
        <taxon>Pentapetalae</taxon>
        <taxon>rosids</taxon>
        <taxon>fabids</taxon>
        <taxon>Rosales</taxon>
        <taxon>Rosaceae</taxon>
        <taxon>Amygdaloideae</taxon>
        <taxon>Maleae</taxon>
        <taxon>Malus</taxon>
    </lineage>
</organism>
<feature type="transmembrane region" description="Helical" evidence="8">
    <location>
        <begin position="133"/>
        <end position="152"/>
    </location>
</feature>
<comment type="function">
    <text evidence="8">May act as a component of the auxin efflux carrier.</text>
</comment>
<dbReference type="PANTHER" id="PTHR31752:SF2">
    <property type="entry name" value="AUXIN EFFLUX CARRIER COMPONENT 5"/>
    <property type="match status" value="1"/>
</dbReference>
<evidence type="ECO:0000256" key="9">
    <source>
        <dbReference type="SAM" id="MobiDB-lite"/>
    </source>
</evidence>
<dbReference type="EMBL" id="RDQH01000338">
    <property type="protein sequence ID" value="RXH82568.1"/>
    <property type="molecule type" value="Genomic_DNA"/>
</dbReference>
<evidence type="ECO:0000256" key="8">
    <source>
        <dbReference type="RuleBase" id="RU362108"/>
    </source>
</evidence>
<dbReference type="AlphaFoldDB" id="A0A498IG54"/>
<comment type="subcellular location">
    <subcellularLocation>
        <location evidence="1 8">Membrane</location>
        <topology evidence="1 8">Multi-pass membrane protein</topology>
    </subcellularLocation>
</comment>
<feature type="transmembrane region" description="Helical" evidence="8">
    <location>
        <begin position="215"/>
        <end position="232"/>
    </location>
</feature>